<dbReference type="SUPFAM" id="SSF56821">
    <property type="entry name" value="Prismane protein-like"/>
    <property type="match status" value="1"/>
</dbReference>
<evidence type="ECO:0000256" key="5">
    <source>
        <dbReference type="ARBA" id="ARBA00023002"/>
    </source>
</evidence>
<evidence type="ECO:0000313" key="10">
    <source>
        <dbReference type="Proteomes" id="UP000290106"/>
    </source>
</evidence>
<dbReference type="PIRSF" id="PIRSF000076">
    <property type="entry name" value="HCP"/>
    <property type="match status" value="1"/>
</dbReference>
<accession>A0A4Q1RLC0</accession>
<evidence type="ECO:0000256" key="8">
    <source>
        <dbReference type="HAMAP-Rule" id="MF_00069"/>
    </source>
</evidence>
<feature type="binding site" evidence="8">
    <location>
        <position position="220"/>
    </location>
    <ligand>
        <name>hybrid [4Fe-2O-2S] cluster</name>
        <dbReference type="ChEBI" id="CHEBI:60519"/>
    </ligand>
</feature>
<dbReference type="GO" id="GO:0042542">
    <property type="term" value="P:response to hydrogen peroxide"/>
    <property type="evidence" value="ECO:0007669"/>
    <property type="project" value="TreeGrafter"/>
</dbReference>
<feature type="binding site" evidence="8">
    <location>
        <position position="288"/>
    </location>
    <ligand>
        <name>hybrid [4Fe-2O-2S] cluster</name>
        <dbReference type="ChEBI" id="CHEBI:60519"/>
    </ligand>
</feature>
<comment type="catalytic activity">
    <reaction evidence="8">
        <text>A + NH4(+) + H2O = hydroxylamine + AH2 + H(+)</text>
        <dbReference type="Rhea" id="RHEA:22052"/>
        <dbReference type="ChEBI" id="CHEBI:13193"/>
        <dbReference type="ChEBI" id="CHEBI:15377"/>
        <dbReference type="ChEBI" id="CHEBI:15378"/>
        <dbReference type="ChEBI" id="CHEBI:15429"/>
        <dbReference type="ChEBI" id="CHEBI:17499"/>
        <dbReference type="ChEBI" id="CHEBI:28938"/>
        <dbReference type="EC" id="1.7.99.1"/>
    </reaction>
</comment>
<keyword evidence="3 8" id="KW-0963">Cytoplasm</keyword>
<evidence type="ECO:0000256" key="2">
    <source>
        <dbReference type="ARBA" id="ARBA00022485"/>
    </source>
</evidence>
<protein>
    <recommendedName>
        <fullName evidence="8">Hydroxylamine reductase</fullName>
        <ecNumber evidence="8">1.7.99.1</ecNumber>
    </recommendedName>
    <alternativeName>
        <fullName evidence="8">Hybrid-cluster protein</fullName>
        <shortName evidence="8">HCP</shortName>
    </alternativeName>
    <alternativeName>
        <fullName evidence="8">Prismane protein</fullName>
    </alternativeName>
</protein>
<sequence length="526" mass="57598">MFCFQCEQTAGCNGCTGKRGVCGKTADVAKAQDELTGALIGLAKTCGNNPKTADTDRVIIEGLFTTLTNVSFNEETVRVMIERVEEEKSRIAPGCGTCVAKCGNTDNYDMEQIWNADEDIRSLKSLLLFGIRGVAAYAYHAMVLGYQSEEVNFFLYKALATLSMDLGMEELLPVVLETGKVNLTCMELLDRANTETYGIPKPTEVSLKVEKGPFIVVTGHDLRDLKLLLEQTEGKGINIYTHGEMLPAHAYPELKKYGHLKGNFGTAWQNQQKEFADLPGAILFTTNCLMPPKESYADRVFSTEVVSYPGVVHVDDGKDFTPVIEKALELGGFEEDRQYKGINGGEKLTTGFGHGTILQAADQIVDAVKAGAIRHFFLVGGCDGARKGRNYYTEFVKQTPADTIILTLACGKYRFNDLDLGSIGGFPRIMDMGQCNDAYGAIKVAVALAEAFDCGVNELPLSMVLSWYEQKAVCILLTLLHLGIKNIYLGPSLPAFLSPNVLQYLVENYQISPIGDPKEDLEKMLG</sequence>
<dbReference type="GO" id="GO:0051539">
    <property type="term" value="F:4 iron, 4 sulfur cluster binding"/>
    <property type="evidence" value="ECO:0007669"/>
    <property type="project" value="UniProtKB-KW"/>
</dbReference>
<feature type="binding site" evidence="8">
    <location>
        <position position="22"/>
    </location>
    <ligand>
        <name>[4Fe-4S] cluster</name>
        <dbReference type="ChEBI" id="CHEBI:49883"/>
    </ligand>
</feature>
<feature type="binding site" evidence="8">
    <location>
        <position position="6"/>
    </location>
    <ligand>
        <name>[4Fe-4S] cluster</name>
        <dbReference type="ChEBI" id="CHEBI:49883"/>
    </ligand>
</feature>
<comment type="cofactor">
    <cofactor evidence="8">
        <name>hybrid [4Fe-2O-2S] cluster</name>
        <dbReference type="ChEBI" id="CHEBI:60519"/>
    </cofactor>
    <text evidence="8">Binds 1 hybrid [4Fe-2O-2S] cluster.</text>
</comment>
<evidence type="ECO:0000256" key="7">
    <source>
        <dbReference type="ARBA" id="ARBA00023014"/>
    </source>
</evidence>
<keyword evidence="6 8" id="KW-0408">Iron</keyword>
<evidence type="ECO:0000256" key="3">
    <source>
        <dbReference type="ARBA" id="ARBA00022490"/>
    </source>
</evidence>
<keyword evidence="7 8" id="KW-0411">Iron-sulfur</keyword>
<dbReference type="Gene3D" id="1.20.1270.20">
    <property type="match status" value="2"/>
</dbReference>
<keyword evidence="5 8" id="KW-0560">Oxidoreductase</keyword>
<evidence type="ECO:0000256" key="1">
    <source>
        <dbReference type="ARBA" id="ARBA00004496"/>
    </source>
</evidence>
<dbReference type="InterPro" id="IPR004137">
    <property type="entry name" value="HCP/CODH"/>
</dbReference>
<dbReference type="PANTHER" id="PTHR30109">
    <property type="entry name" value="HYDROXYLAMINE REDUCTASE"/>
    <property type="match status" value="1"/>
</dbReference>
<dbReference type="OrthoDB" id="9761526at2"/>
<organism evidence="9 10">
    <name type="scientific">Blautia faecicola</name>
    <dbReference type="NCBI Taxonomy" id="2509240"/>
    <lineage>
        <taxon>Bacteria</taxon>
        <taxon>Bacillati</taxon>
        <taxon>Bacillota</taxon>
        <taxon>Clostridia</taxon>
        <taxon>Lachnospirales</taxon>
        <taxon>Lachnospiraceae</taxon>
        <taxon>Blautia</taxon>
    </lineage>
</organism>
<dbReference type="GO" id="GO:0005737">
    <property type="term" value="C:cytoplasm"/>
    <property type="evidence" value="ECO:0007669"/>
    <property type="project" value="UniProtKB-SubCell"/>
</dbReference>
<feature type="binding site" description="via persulfide group" evidence="8">
    <location>
        <position position="382"/>
    </location>
    <ligand>
        <name>hybrid [4Fe-2O-2S] cluster</name>
        <dbReference type="ChEBI" id="CHEBI:60519"/>
    </ligand>
</feature>
<feature type="modified residue" description="Cysteine persulfide" evidence="8">
    <location>
        <position position="382"/>
    </location>
</feature>
<dbReference type="FunFam" id="3.40.50.2030:FF:000001">
    <property type="entry name" value="Hydroxylamine reductase"/>
    <property type="match status" value="1"/>
</dbReference>
<comment type="function">
    <text evidence="8">Catalyzes the reduction of hydroxylamine to form NH(3) and H(2)O.</text>
</comment>
<feature type="binding site" evidence="8">
    <location>
        <position position="244"/>
    </location>
    <ligand>
        <name>hybrid [4Fe-2O-2S] cluster</name>
        <dbReference type="ChEBI" id="CHEBI:60519"/>
    </ligand>
</feature>
<dbReference type="EMBL" id="SDKC01000001">
    <property type="protein sequence ID" value="RXS76620.1"/>
    <property type="molecule type" value="Genomic_DNA"/>
</dbReference>
<comment type="cofactor">
    <cofactor evidence="8">
        <name>[4Fe-4S] cluster</name>
        <dbReference type="ChEBI" id="CHEBI:49883"/>
    </cofactor>
    <text evidence="8">Binds 1 [4Fe-4S] cluster.</text>
</comment>
<dbReference type="InterPro" id="IPR016099">
    <property type="entry name" value="Prismane-like_a/b-sand"/>
</dbReference>
<proteinExistence type="inferred from homology"/>
<dbReference type="GO" id="GO:0046872">
    <property type="term" value="F:metal ion binding"/>
    <property type="evidence" value="ECO:0007669"/>
    <property type="project" value="UniProtKB-KW"/>
</dbReference>
<evidence type="ECO:0000256" key="4">
    <source>
        <dbReference type="ARBA" id="ARBA00022723"/>
    </source>
</evidence>
<keyword evidence="4 8" id="KW-0479">Metal-binding</keyword>
<comment type="similarity">
    <text evidence="8">Belongs to the HCP family.</text>
</comment>
<feature type="binding site" evidence="8">
    <location>
        <position position="15"/>
    </location>
    <ligand>
        <name>[4Fe-4S] cluster</name>
        <dbReference type="ChEBI" id="CHEBI:49883"/>
    </ligand>
</feature>
<dbReference type="GO" id="GO:0004601">
    <property type="term" value="F:peroxidase activity"/>
    <property type="evidence" value="ECO:0007669"/>
    <property type="project" value="TreeGrafter"/>
</dbReference>
<comment type="subcellular location">
    <subcellularLocation>
        <location evidence="1 8">Cytoplasm</location>
    </subcellularLocation>
</comment>
<comment type="caution">
    <text evidence="9">The sequence shown here is derived from an EMBL/GenBank/DDBJ whole genome shotgun (WGS) entry which is preliminary data.</text>
</comment>
<dbReference type="HAMAP" id="MF_00069">
    <property type="entry name" value="Hydroxylam_reduct"/>
    <property type="match status" value="1"/>
</dbReference>
<dbReference type="AlphaFoldDB" id="A0A4Q1RLC0"/>
<keyword evidence="2 8" id="KW-0004">4Fe-4S</keyword>
<dbReference type="FunFam" id="3.40.50.2030:FF:000002">
    <property type="entry name" value="Hydroxylamine reductase"/>
    <property type="match status" value="1"/>
</dbReference>
<name>A0A4Q1RLC0_9FIRM</name>
<feature type="binding site" evidence="8">
    <location>
        <position position="435"/>
    </location>
    <ligand>
        <name>hybrid [4Fe-2O-2S] cluster</name>
        <dbReference type="ChEBI" id="CHEBI:60519"/>
    </ligand>
</feature>
<feature type="binding site" evidence="8">
    <location>
        <position position="3"/>
    </location>
    <ligand>
        <name>[4Fe-4S] cluster</name>
        <dbReference type="ChEBI" id="CHEBI:49883"/>
    </ligand>
</feature>
<feature type="binding site" evidence="8">
    <location>
        <position position="410"/>
    </location>
    <ligand>
        <name>hybrid [4Fe-2O-2S] cluster</name>
        <dbReference type="ChEBI" id="CHEBI:60519"/>
    </ligand>
</feature>
<evidence type="ECO:0000313" key="9">
    <source>
        <dbReference type="EMBL" id="RXS76620.1"/>
    </source>
</evidence>
<evidence type="ECO:0000256" key="6">
    <source>
        <dbReference type="ARBA" id="ARBA00023004"/>
    </source>
</evidence>
<dbReference type="EC" id="1.7.99.1" evidence="8"/>
<dbReference type="InterPro" id="IPR011254">
    <property type="entry name" value="Prismane-like_sf"/>
</dbReference>
<dbReference type="GO" id="GO:0050418">
    <property type="term" value="F:hydroxylamine reductase activity"/>
    <property type="evidence" value="ECO:0007669"/>
    <property type="project" value="UniProtKB-UniRule"/>
</dbReference>
<dbReference type="CDD" id="cd01914">
    <property type="entry name" value="HCP"/>
    <property type="match status" value="1"/>
</dbReference>
<reference evidence="9 10" key="1">
    <citation type="submission" date="2019-01" db="EMBL/GenBank/DDBJ databases">
        <title>Blautia sp. nov. KGMB01111 isolated human feces.</title>
        <authorList>
            <person name="Park J.-E."/>
            <person name="Kim J.-S."/>
            <person name="Park S.-H."/>
        </authorList>
    </citation>
    <scope>NUCLEOTIDE SEQUENCE [LARGE SCALE GENOMIC DNA]</scope>
    <source>
        <strain evidence="9 10">KGMB01111</strain>
    </source>
</reference>
<feature type="binding site" evidence="8">
    <location>
        <position position="469"/>
    </location>
    <ligand>
        <name>hybrid [4Fe-2O-2S] cluster</name>
        <dbReference type="ChEBI" id="CHEBI:60519"/>
    </ligand>
</feature>
<dbReference type="Pfam" id="PF03063">
    <property type="entry name" value="Prismane"/>
    <property type="match status" value="1"/>
</dbReference>
<dbReference type="Gene3D" id="3.40.50.2030">
    <property type="match status" value="2"/>
</dbReference>
<dbReference type="NCBIfam" id="NF003658">
    <property type="entry name" value="PRK05290.1"/>
    <property type="match status" value="1"/>
</dbReference>
<dbReference type="Proteomes" id="UP000290106">
    <property type="component" value="Unassembled WGS sequence"/>
</dbReference>
<gene>
    <name evidence="8" type="primary">hcp</name>
    <name evidence="9" type="ORF">ETP43_01930</name>
</gene>
<feature type="binding site" evidence="8">
    <location>
        <position position="471"/>
    </location>
    <ligand>
        <name>hybrid [4Fe-2O-2S] cluster</name>
        <dbReference type="ChEBI" id="CHEBI:60519"/>
    </ligand>
</feature>
<dbReference type="InterPro" id="IPR010048">
    <property type="entry name" value="Hydroxylam_reduct"/>
</dbReference>
<keyword evidence="10" id="KW-1185">Reference proteome</keyword>
<dbReference type="NCBIfam" id="TIGR01703">
    <property type="entry name" value="hybrid_clust"/>
    <property type="match status" value="1"/>
</dbReference>
<dbReference type="PANTHER" id="PTHR30109:SF0">
    <property type="entry name" value="HYDROXYLAMINE REDUCTASE"/>
    <property type="match status" value="1"/>
</dbReference>
<dbReference type="InterPro" id="IPR016100">
    <property type="entry name" value="Prismane_a-bundle"/>
</dbReference>